<dbReference type="HOGENOM" id="CLU_000134_18_9_1"/>
<evidence type="ECO:0000256" key="1">
    <source>
        <dbReference type="ARBA" id="ARBA00022737"/>
    </source>
</evidence>
<gene>
    <name evidence="4" type="ORF">COCVIDRAFT_51124</name>
</gene>
<dbReference type="SMART" id="SM00248">
    <property type="entry name" value="ANK"/>
    <property type="match status" value="2"/>
</dbReference>
<organism evidence="4 5">
    <name type="scientific">Bipolaris victoriae (strain FI3)</name>
    <name type="common">Victoria blight of oats agent</name>
    <name type="synonym">Cochliobolus victoriae</name>
    <dbReference type="NCBI Taxonomy" id="930091"/>
    <lineage>
        <taxon>Eukaryota</taxon>
        <taxon>Fungi</taxon>
        <taxon>Dikarya</taxon>
        <taxon>Ascomycota</taxon>
        <taxon>Pezizomycotina</taxon>
        <taxon>Dothideomycetes</taxon>
        <taxon>Pleosporomycetidae</taxon>
        <taxon>Pleosporales</taxon>
        <taxon>Pleosporineae</taxon>
        <taxon>Pleosporaceae</taxon>
        <taxon>Bipolaris</taxon>
    </lineage>
</organism>
<evidence type="ECO:0000256" key="3">
    <source>
        <dbReference type="PROSITE-ProRule" id="PRU00023"/>
    </source>
</evidence>
<dbReference type="GO" id="GO:0005737">
    <property type="term" value="C:cytoplasm"/>
    <property type="evidence" value="ECO:0007669"/>
    <property type="project" value="TreeGrafter"/>
</dbReference>
<reference evidence="4 5" key="1">
    <citation type="journal article" date="2013" name="PLoS Genet.">
        <title>Comparative genome structure, secondary metabolite, and effector coding capacity across Cochliobolus pathogens.</title>
        <authorList>
            <person name="Condon B.J."/>
            <person name="Leng Y."/>
            <person name="Wu D."/>
            <person name="Bushley K.E."/>
            <person name="Ohm R.A."/>
            <person name="Otillar R."/>
            <person name="Martin J."/>
            <person name="Schackwitz W."/>
            <person name="Grimwood J."/>
            <person name="MohdZainudin N."/>
            <person name="Xue C."/>
            <person name="Wang R."/>
            <person name="Manning V.A."/>
            <person name="Dhillon B."/>
            <person name="Tu Z.J."/>
            <person name="Steffenson B.J."/>
            <person name="Salamov A."/>
            <person name="Sun H."/>
            <person name="Lowry S."/>
            <person name="LaButti K."/>
            <person name="Han J."/>
            <person name="Copeland A."/>
            <person name="Lindquist E."/>
            <person name="Barry K."/>
            <person name="Schmutz J."/>
            <person name="Baker S.E."/>
            <person name="Ciuffetti L.M."/>
            <person name="Grigoriev I.V."/>
            <person name="Zhong S."/>
            <person name="Turgeon B.G."/>
        </authorList>
    </citation>
    <scope>NUCLEOTIDE SEQUENCE [LARGE SCALE GENOMIC DNA]</scope>
    <source>
        <strain evidence="4 5">FI3</strain>
    </source>
</reference>
<dbReference type="Pfam" id="PF12796">
    <property type="entry name" value="Ank_2"/>
    <property type="match status" value="1"/>
</dbReference>
<evidence type="ECO:0000313" key="4">
    <source>
        <dbReference type="EMBL" id="EUN24737.1"/>
    </source>
</evidence>
<sequence length="105" mass="10801">LLDEGADISGSEGAAFGQCSLYLAARNGHVEVFKLVAMHDASLVKARDVDNNSVLNVAAQRGNADMVKLLLEKGAEVNADDGIAISSACSIGAHATVRVLLDHGA</sequence>
<dbReference type="InterPro" id="IPR002110">
    <property type="entry name" value="Ankyrin_rpt"/>
</dbReference>
<dbReference type="GeneID" id="26257595"/>
<feature type="non-terminal residue" evidence="4">
    <location>
        <position position="105"/>
    </location>
</feature>
<dbReference type="SUPFAM" id="SSF48403">
    <property type="entry name" value="Ankyrin repeat"/>
    <property type="match status" value="1"/>
</dbReference>
<keyword evidence="2 3" id="KW-0040">ANK repeat</keyword>
<dbReference type="RefSeq" id="XP_014554317.1">
    <property type="nucleotide sequence ID" value="XM_014698831.1"/>
</dbReference>
<proteinExistence type="predicted"/>
<dbReference type="Gene3D" id="1.25.40.20">
    <property type="entry name" value="Ankyrin repeat-containing domain"/>
    <property type="match status" value="1"/>
</dbReference>
<dbReference type="EMBL" id="KI968762">
    <property type="protein sequence ID" value="EUN24737.1"/>
    <property type="molecule type" value="Genomic_DNA"/>
</dbReference>
<feature type="non-terminal residue" evidence="4">
    <location>
        <position position="1"/>
    </location>
</feature>
<name>W7EKC9_BIPV3</name>
<dbReference type="Proteomes" id="UP000054337">
    <property type="component" value="Unassembled WGS sequence"/>
</dbReference>
<dbReference type="AlphaFoldDB" id="W7EKC9"/>
<evidence type="ECO:0000256" key="2">
    <source>
        <dbReference type="ARBA" id="ARBA00023043"/>
    </source>
</evidence>
<accession>W7EKC9</accession>
<keyword evidence="1" id="KW-0677">Repeat</keyword>
<dbReference type="PANTHER" id="PTHR23206:SF7">
    <property type="entry name" value="PROTEIN KINASE DOMAIN-CONTAINING PROTEIN"/>
    <property type="match status" value="1"/>
</dbReference>
<keyword evidence="5" id="KW-1185">Reference proteome</keyword>
<dbReference type="PROSITE" id="PS50088">
    <property type="entry name" value="ANK_REPEAT"/>
    <property type="match status" value="1"/>
</dbReference>
<feature type="repeat" description="ANK" evidence="3">
    <location>
        <begin position="50"/>
        <end position="82"/>
    </location>
</feature>
<dbReference type="PROSITE" id="PS50297">
    <property type="entry name" value="ANK_REP_REGION"/>
    <property type="match status" value="1"/>
</dbReference>
<dbReference type="PANTHER" id="PTHR23206">
    <property type="entry name" value="MASK PROTEIN"/>
    <property type="match status" value="1"/>
</dbReference>
<dbReference type="InterPro" id="IPR051631">
    <property type="entry name" value="Ankyrin-KH/SAM_domain"/>
</dbReference>
<protein>
    <submittedName>
        <fullName evidence="4">Uncharacterized protein</fullName>
    </submittedName>
</protein>
<dbReference type="PRINTS" id="PR01415">
    <property type="entry name" value="ANKYRIN"/>
</dbReference>
<dbReference type="InterPro" id="IPR036770">
    <property type="entry name" value="Ankyrin_rpt-contain_sf"/>
</dbReference>
<evidence type="ECO:0000313" key="5">
    <source>
        <dbReference type="Proteomes" id="UP000054337"/>
    </source>
</evidence>